<proteinExistence type="predicted"/>
<sequence length="1232" mass="135986">MTSGFAAFARSEWNDHVSYAVQHGEVQWLYFHESPLEAVYQRFKTTRRSLGYATSDPVIPSKGMMARRMSGAEAHLLGSKEFAILQLDVDMQRLFERGLLEFKPGCKFCCLLDRNILREATLSFSTISVKISEEGDAAAEACPLAGKWVFFSPQNAHELATKILLKNLVSKVKSLPDEPHCYFSDLHLCVYAAWLAGGNKGSDIKIEREAQGNLPACIDPSDVFLHADDDIQGEVEDRCVPGQWLPGSNVGSWISPFAPISQQALVLIGNAWTNVFRVPKRILKACQSYLPNIKGMNRCSLQVAFVSQLLAVSPHSVRAWIEGLKQNEWVPVQKQSLSDWWQRKNKTSLHDGDAPASKPQSEVDSESVLLERVVQRALYCCFENRTGLEYERDMASLADLCPGMFGTTCRGREFYTNVIHLAATSMRHLDGLDLSLALPGLGICSDVSLMLDPVSLGTGTFARHGTTLVLCVASISAHTHRIQSIFLDAPTMSMQGHTGDSVRDLALETMKNHPASLSMAALKGRLCCVTGDGALCQGGRLAQHSSSGACEKIWAEIHPGESILKCSAAEEIFDIAAALDSLFGIGEGKLLLRAVGELLPVDQDKPQSTMRAGGARKVGHLSKVPGNIVRNLPAYILGLHGRIAWKRSGHGKQTLATLLSSAFESCVRPYVLASQKAVEPWVLRKAEMRMLQNIDRMVASIQEASKFLAILALLRPHLSRAEVARFIVARSSQSSARLIFDFWLRLPGLVTKSPPMLGKCALQQQDLPLEQGSICLSPHCQCASKLAHLNNAAKPEELPLISVVRASRKRKRHREIPVPVWVAYGAAIASTSQDTATEAQTPRFQVCPTPKPTGIPDMFRRKGCQVPITVYQQHADIQASLTSSLGFLKNLQENIKAALGDAGVNEHMQRLLSDAREAWDWDFLLHNKPLNRHVDAFMRLVDSLKRTLDHSAWPDEKLSANQNLWPGIRRSWSKRGELILSYGMLLKRVRMVAQTQYATSNASGIPADVLLSAAAWSTPSMCLVSPCWVFSPLLQCFQAVFKSSLYATRTATLVSAFLGKFGSLDFPSQPELSVNRLLVKIVCQILEKAKIRVSSNQRALPVQQIQAMRVAAQEAGRCYDGLFGHASMEDILEVAIPDEWVGSSCLKTRDIRESRRRSLHDSLPVDLPSTISEALKPYVGKEILEPPPMTVRLSKQKMRNSAPSSKKAALAEWLESSEGQLWRKERDTIFAG</sequence>
<name>A0ABP0I5G3_9DINO</name>
<gene>
    <name evidence="1" type="ORF">CCMP2556_LOCUS5009</name>
</gene>
<evidence type="ECO:0000313" key="2">
    <source>
        <dbReference type="Proteomes" id="UP001642484"/>
    </source>
</evidence>
<comment type="caution">
    <text evidence="1">The sequence shown here is derived from an EMBL/GenBank/DDBJ whole genome shotgun (WGS) entry which is preliminary data.</text>
</comment>
<evidence type="ECO:0000313" key="1">
    <source>
        <dbReference type="EMBL" id="CAK8997825.1"/>
    </source>
</evidence>
<accession>A0ABP0I5G3</accession>
<organism evidence="1 2">
    <name type="scientific">Durusdinium trenchii</name>
    <dbReference type="NCBI Taxonomy" id="1381693"/>
    <lineage>
        <taxon>Eukaryota</taxon>
        <taxon>Sar</taxon>
        <taxon>Alveolata</taxon>
        <taxon>Dinophyceae</taxon>
        <taxon>Suessiales</taxon>
        <taxon>Symbiodiniaceae</taxon>
        <taxon>Durusdinium</taxon>
    </lineage>
</organism>
<dbReference type="Proteomes" id="UP001642484">
    <property type="component" value="Unassembled WGS sequence"/>
</dbReference>
<reference evidence="1 2" key="1">
    <citation type="submission" date="2024-02" db="EMBL/GenBank/DDBJ databases">
        <authorList>
            <person name="Chen Y."/>
            <person name="Shah S."/>
            <person name="Dougan E. K."/>
            <person name="Thang M."/>
            <person name="Chan C."/>
        </authorList>
    </citation>
    <scope>NUCLEOTIDE SEQUENCE [LARGE SCALE GENOMIC DNA]</scope>
</reference>
<dbReference type="EMBL" id="CAXAMN010002113">
    <property type="protein sequence ID" value="CAK8997825.1"/>
    <property type="molecule type" value="Genomic_DNA"/>
</dbReference>
<keyword evidence="2" id="KW-1185">Reference proteome</keyword>
<protein>
    <submittedName>
        <fullName evidence="1">Uncharacterized protein</fullName>
    </submittedName>
</protein>